<proteinExistence type="predicted"/>
<sequence>MIRLARALVATLLLGIGIVQAGQNCEEKPITLDAASKAFSLASKLRDRLEASNDEVVILGRIGRDMSRYGLRYSHAGYAWRDHPKGRWLVRHALNRCGTAESDIYDEGLANFFMDDPLYYEVLVLRLKPELQSRLALALKQPLRLHEPRYNLVAYPFSSQYQNSNQWLLETLASAEMPGDPGSPLGREQAQRWLRQNGYLPSTLYIPTLTRLGGRITRANIAFDDHPFGRRMAGQIDVATVESIAAYIDKQGELIKQEVLTLP</sequence>
<protein>
    <submittedName>
        <fullName evidence="2">DUF2145 domain-containing protein</fullName>
    </submittedName>
</protein>
<gene>
    <name evidence="2" type="ORF">PZA18_04890</name>
</gene>
<keyword evidence="3" id="KW-1185">Reference proteome</keyword>
<dbReference type="Proteomes" id="UP001172778">
    <property type="component" value="Unassembled WGS sequence"/>
</dbReference>
<name>A0ABT7DTN6_9NEIS</name>
<dbReference type="EMBL" id="JARRAF010000004">
    <property type="protein sequence ID" value="MDK2123386.1"/>
    <property type="molecule type" value="Genomic_DNA"/>
</dbReference>
<dbReference type="RefSeq" id="WP_284099677.1">
    <property type="nucleotide sequence ID" value="NZ_JARRAF010000004.1"/>
</dbReference>
<dbReference type="Pfam" id="PF09916">
    <property type="entry name" value="DUF2145"/>
    <property type="match status" value="1"/>
</dbReference>
<feature type="chain" id="PRO_5046390727" evidence="1">
    <location>
        <begin position="22"/>
        <end position="263"/>
    </location>
</feature>
<comment type="caution">
    <text evidence="2">The sequence shown here is derived from an EMBL/GenBank/DDBJ whole genome shotgun (WGS) entry which is preliminary data.</text>
</comment>
<keyword evidence="1" id="KW-0732">Signal</keyword>
<feature type="signal peptide" evidence="1">
    <location>
        <begin position="1"/>
        <end position="21"/>
    </location>
</feature>
<dbReference type="InterPro" id="IPR014547">
    <property type="entry name" value="UCP028477"/>
</dbReference>
<evidence type="ECO:0000313" key="3">
    <source>
        <dbReference type="Proteomes" id="UP001172778"/>
    </source>
</evidence>
<accession>A0ABT7DTN6</accession>
<evidence type="ECO:0000313" key="2">
    <source>
        <dbReference type="EMBL" id="MDK2123386.1"/>
    </source>
</evidence>
<reference evidence="2" key="1">
    <citation type="submission" date="2023-03" db="EMBL/GenBank/DDBJ databases">
        <title>Chitinimonas shenzhenensis gen. nov., sp. nov., a novel member of family Burkholderiaceae isolated from activated sludge collected in Shen Zhen, China.</title>
        <authorList>
            <person name="Wang X."/>
        </authorList>
    </citation>
    <scope>NUCLEOTIDE SEQUENCE</scope>
    <source>
        <strain evidence="2">DQS-5</strain>
    </source>
</reference>
<evidence type="ECO:0000256" key="1">
    <source>
        <dbReference type="SAM" id="SignalP"/>
    </source>
</evidence>
<dbReference type="PIRSF" id="PIRSF028477">
    <property type="entry name" value="UCP028477"/>
    <property type="match status" value="1"/>
</dbReference>
<organism evidence="2 3">
    <name type="scientific">Parachitinimonas caeni</name>
    <dbReference type="NCBI Taxonomy" id="3031301"/>
    <lineage>
        <taxon>Bacteria</taxon>
        <taxon>Pseudomonadati</taxon>
        <taxon>Pseudomonadota</taxon>
        <taxon>Betaproteobacteria</taxon>
        <taxon>Neisseriales</taxon>
        <taxon>Chitinibacteraceae</taxon>
        <taxon>Parachitinimonas</taxon>
    </lineage>
</organism>